<dbReference type="InterPro" id="IPR042849">
    <property type="entry name" value="ARHGEF33"/>
</dbReference>
<dbReference type="SUPFAM" id="SSF48065">
    <property type="entry name" value="DBL homology domain (DH-domain)"/>
    <property type="match status" value="1"/>
</dbReference>
<feature type="compositionally biased region" description="Low complexity" evidence="1">
    <location>
        <begin position="160"/>
        <end position="180"/>
    </location>
</feature>
<dbReference type="PANTHER" id="PTHR46944">
    <property type="entry name" value="RHO GUANINE NUCLEOTIDE EXCHANGE FACTOR 33"/>
    <property type="match status" value="1"/>
</dbReference>
<evidence type="ECO:0000256" key="1">
    <source>
        <dbReference type="SAM" id="MobiDB-lite"/>
    </source>
</evidence>
<evidence type="ECO:0000313" key="3">
    <source>
        <dbReference type="EMBL" id="KAK7902120.1"/>
    </source>
</evidence>
<feature type="region of interest" description="Disordered" evidence="1">
    <location>
        <begin position="157"/>
        <end position="207"/>
    </location>
</feature>
<reference evidence="4" key="1">
    <citation type="submission" date="2024-04" db="EMBL/GenBank/DDBJ databases">
        <title>Salinicola lusitanus LLJ914,a marine bacterium isolated from the Okinawa Trough.</title>
        <authorList>
            <person name="Li J."/>
        </authorList>
    </citation>
    <scope>NUCLEOTIDE SEQUENCE [LARGE SCALE GENOMIC DNA]</scope>
</reference>
<comment type="caution">
    <text evidence="3">The sequence shown here is derived from an EMBL/GenBank/DDBJ whole genome shotgun (WGS) entry which is preliminary data.</text>
</comment>
<dbReference type="InterPro" id="IPR000219">
    <property type="entry name" value="DH_dom"/>
</dbReference>
<dbReference type="AlphaFoldDB" id="A0AAW0NK41"/>
<feature type="region of interest" description="Disordered" evidence="1">
    <location>
        <begin position="1"/>
        <end position="31"/>
    </location>
</feature>
<feature type="compositionally biased region" description="Acidic residues" evidence="1">
    <location>
        <begin position="17"/>
        <end position="31"/>
    </location>
</feature>
<keyword evidence="4" id="KW-1185">Reference proteome</keyword>
<dbReference type="Pfam" id="PF00621">
    <property type="entry name" value="RhoGEF"/>
    <property type="match status" value="1"/>
</dbReference>
<gene>
    <name evidence="3" type="ORF">WMY93_018889</name>
</gene>
<evidence type="ECO:0000259" key="2">
    <source>
        <dbReference type="PROSITE" id="PS50010"/>
    </source>
</evidence>
<sequence>MEDGNAQRCTEERAEVVQEEPEDCEENEQDGSLELSQLQSLVVELRDGLHAALTDLEEQLQAHQTDVDDRIMSLKNSLNTFKEELSTTLFHIKEMSSRQREIHRRIELLQLENTKELISTSHSRKSSKADVLAASGEDHMPSQSELSVIQHYLSSLHNVSSQRSNTSTHTSTSEPETQQQRAHGWGERKNSRDEGDSTNKNHKRQRASLELLESERVYVSHLSLLLKANISFNGSDALTTKDKRSFPSSLRFLIQQHLELLHTLQERVLKCQWQGIMGDVFMRLTSKESEFLDFYVSYLKELPTVSQSSVWSLLDQYNPLCLRVTFWATSPSRLFIRCCCSQCRGSLSTSSCCRVS</sequence>
<organism evidence="3 4">
    <name type="scientific">Mugilogobius chulae</name>
    <name type="common">yellowstripe goby</name>
    <dbReference type="NCBI Taxonomy" id="88201"/>
    <lineage>
        <taxon>Eukaryota</taxon>
        <taxon>Metazoa</taxon>
        <taxon>Chordata</taxon>
        <taxon>Craniata</taxon>
        <taxon>Vertebrata</taxon>
        <taxon>Euteleostomi</taxon>
        <taxon>Actinopterygii</taxon>
        <taxon>Neopterygii</taxon>
        <taxon>Teleostei</taxon>
        <taxon>Neoteleostei</taxon>
        <taxon>Acanthomorphata</taxon>
        <taxon>Gobiaria</taxon>
        <taxon>Gobiiformes</taxon>
        <taxon>Gobioidei</taxon>
        <taxon>Gobiidae</taxon>
        <taxon>Gobionellinae</taxon>
        <taxon>Mugilogobius</taxon>
    </lineage>
</organism>
<feature type="domain" description="DH" evidence="2">
    <location>
        <begin position="203"/>
        <end position="298"/>
    </location>
</feature>
<dbReference type="GO" id="GO:0005085">
    <property type="term" value="F:guanyl-nucleotide exchange factor activity"/>
    <property type="evidence" value="ECO:0007669"/>
    <property type="project" value="InterPro"/>
</dbReference>
<dbReference type="Proteomes" id="UP001460270">
    <property type="component" value="Unassembled WGS sequence"/>
</dbReference>
<dbReference type="PANTHER" id="PTHR46944:SF1">
    <property type="entry name" value="RHO GUANINE NUCLEOTIDE EXCHANGE FACTOR 33"/>
    <property type="match status" value="1"/>
</dbReference>
<evidence type="ECO:0000313" key="4">
    <source>
        <dbReference type="Proteomes" id="UP001460270"/>
    </source>
</evidence>
<dbReference type="InterPro" id="IPR035899">
    <property type="entry name" value="DBL_dom_sf"/>
</dbReference>
<feature type="compositionally biased region" description="Basic and acidic residues" evidence="1">
    <location>
        <begin position="184"/>
        <end position="199"/>
    </location>
</feature>
<accession>A0AAW0NK41</accession>
<dbReference type="Gene3D" id="1.20.900.10">
    <property type="entry name" value="Dbl homology (DH) domain"/>
    <property type="match status" value="1"/>
</dbReference>
<proteinExistence type="predicted"/>
<dbReference type="EMBL" id="JBBPFD010000013">
    <property type="protein sequence ID" value="KAK7902120.1"/>
    <property type="molecule type" value="Genomic_DNA"/>
</dbReference>
<name>A0AAW0NK41_9GOBI</name>
<protein>
    <recommendedName>
        <fullName evidence="2">DH domain-containing protein</fullName>
    </recommendedName>
</protein>
<feature type="region of interest" description="Disordered" evidence="1">
    <location>
        <begin position="118"/>
        <end position="143"/>
    </location>
</feature>
<dbReference type="PROSITE" id="PS50010">
    <property type="entry name" value="DH_2"/>
    <property type="match status" value="1"/>
</dbReference>